<dbReference type="InterPro" id="IPR004843">
    <property type="entry name" value="Calcineurin-like_PHP"/>
</dbReference>
<organism evidence="4 5">
    <name type="scientific">Mucilaginibacter robiniae</name>
    <dbReference type="NCBI Taxonomy" id="2728022"/>
    <lineage>
        <taxon>Bacteria</taxon>
        <taxon>Pseudomonadati</taxon>
        <taxon>Bacteroidota</taxon>
        <taxon>Sphingobacteriia</taxon>
        <taxon>Sphingobacteriales</taxon>
        <taxon>Sphingobacteriaceae</taxon>
        <taxon>Mucilaginibacter</taxon>
    </lineage>
</organism>
<dbReference type="InterPro" id="IPR051918">
    <property type="entry name" value="STPP_CPPED1"/>
</dbReference>
<dbReference type="KEGG" id="mrob:HH214_04730"/>
<evidence type="ECO:0000259" key="1">
    <source>
        <dbReference type="Pfam" id="PF00149"/>
    </source>
</evidence>
<dbReference type="PANTHER" id="PTHR43143">
    <property type="entry name" value="METALLOPHOSPHOESTERASE, CALCINEURIN SUPERFAMILY"/>
    <property type="match status" value="1"/>
</dbReference>
<feature type="domain" description="Calcineurin-like phosphoesterase N-terminal" evidence="3">
    <location>
        <begin position="45"/>
        <end position="121"/>
    </location>
</feature>
<proteinExistence type="predicted"/>
<dbReference type="SUPFAM" id="SSF56300">
    <property type="entry name" value="Metallo-dependent phosphatases"/>
    <property type="match status" value="1"/>
</dbReference>
<reference evidence="4 5" key="1">
    <citation type="submission" date="2020-04" db="EMBL/GenBank/DDBJ databases">
        <title>Genome sequencing of novel species.</title>
        <authorList>
            <person name="Heo J."/>
            <person name="Kim S.-J."/>
            <person name="Kim J.-S."/>
            <person name="Hong S.-B."/>
            <person name="Kwon S.-W."/>
        </authorList>
    </citation>
    <scope>NUCLEOTIDE SEQUENCE [LARGE SCALE GENOMIC DNA]</scope>
    <source>
        <strain evidence="4 5">F39-2</strain>
    </source>
</reference>
<gene>
    <name evidence="4" type="ORF">HH214_04730</name>
</gene>
<feature type="domain" description="Calcineurin-like phosphoesterase" evidence="1">
    <location>
        <begin position="154"/>
        <end position="333"/>
    </location>
</feature>
<dbReference type="InterPro" id="IPR029052">
    <property type="entry name" value="Metallo-depent_PP-like"/>
</dbReference>
<evidence type="ECO:0000259" key="2">
    <source>
        <dbReference type="Pfam" id="PF16370"/>
    </source>
</evidence>
<dbReference type="InterPro" id="IPR006311">
    <property type="entry name" value="TAT_signal"/>
</dbReference>
<dbReference type="PROSITE" id="PS51318">
    <property type="entry name" value="TAT"/>
    <property type="match status" value="1"/>
</dbReference>
<evidence type="ECO:0000259" key="3">
    <source>
        <dbReference type="Pfam" id="PF16371"/>
    </source>
</evidence>
<dbReference type="AlphaFoldDB" id="A0A7L5DYV9"/>
<dbReference type="Pfam" id="PF16371">
    <property type="entry name" value="MetallophosN"/>
    <property type="match status" value="1"/>
</dbReference>
<dbReference type="EMBL" id="CP051682">
    <property type="protein sequence ID" value="QJD95229.1"/>
    <property type="molecule type" value="Genomic_DNA"/>
</dbReference>
<dbReference type="InterPro" id="IPR032288">
    <property type="entry name" value="Metallophos_C"/>
</dbReference>
<dbReference type="Pfam" id="PF16370">
    <property type="entry name" value="MetallophosC"/>
    <property type="match status" value="1"/>
</dbReference>
<dbReference type="GO" id="GO:0016787">
    <property type="term" value="F:hydrolase activity"/>
    <property type="evidence" value="ECO:0007669"/>
    <property type="project" value="InterPro"/>
</dbReference>
<feature type="domain" description="Calcineurin-like phosphoesterase C-terminal" evidence="2">
    <location>
        <begin position="344"/>
        <end position="491"/>
    </location>
</feature>
<dbReference type="RefSeq" id="WP_169606246.1">
    <property type="nucleotide sequence ID" value="NZ_CP051682.1"/>
</dbReference>
<keyword evidence="5" id="KW-1185">Reference proteome</keyword>
<dbReference type="Gene3D" id="3.60.21.10">
    <property type="match status" value="1"/>
</dbReference>
<name>A0A7L5DYV9_9SPHI</name>
<accession>A0A7L5DYV9</accession>
<evidence type="ECO:0000313" key="4">
    <source>
        <dbReference type="EMBL" id="QJD95229.1"/>
    </source>
</evidence>
<protein>
    <submittedName>
        <fullName evidence="4">Metallophosphoesterase</fullName>
    </submittedName>
</protein>
<dbReference type="InterPro" id="IPR032285">
    <property type="entry name" value="Metallophos_N"/>
</dbReference>
<dbReference type="Pfam" id="PF00149">
    <property type="entry name" value="Metallophos"/>
    <property type="match status" value="1"/>
</dbReference>
<sequence length="497" mass="56139">MTNRRNFIKELGFTSAAIAIPGSLLQAAPETHTEKQDLTNLTLKGRVHYNGKGIKGVAVTDGINITQTDSNGHYSLLSNKTAEFVYISLPAGYAFSQQNGLVQFFKRIDKQQGIFNADFQLEKLSTSDNKHVFIVWSDPQIISKKDAAVLVEQAAPDLRDLAKSYPAGTPIHAVGCGDLVWDHFELLDDYKHAVEISGIPFFNLIGNHDMDLDARTDDYSAKTFKSNFGPTYYSYNRGNVHYVVLDDVFFIGTAKKYIGYITETQLQWLEQDLAYVKPGSTVIVSLHIPTNTGSQRRNKEKEEELGGVVSNREQLYKILAPYKVHIMSGHTHMNEKWERDNMIEHVHGTVCGAWWTGPICSDGTPEGYAVYEVNGDEVQWYYKSTGKPKDYQLKVYEKGRLKNAPDAVVANVWNWDPQWKIQWYEDGALKGTMQQKAEFDPWALELYEGPELPKKHKFVDPTLTDHLFFATPSAGAKKVKVTATDRFGKNYSQEIDV</sequence>
<dbReference type="PANTHER" id="PTHR43143:SF1">
    <property type="entry name" value="SERINE_THREONINE-PROTEIN PHOSPHATASE CPPED1"/>
    <property type="match status" value="1"/>
</dbReference>
<evidence type="ECO:0000313" key="5">
    <source>
        <dbReference type="Proteomes" id="UP000503278"/>
    </source>
</evidence>
<dbReference type="Proteomes" id="UP000503278">
    <property type="component" value="Chromosome"/>
</dbReference>